<evidence type="ECO:0000313" key="4">
    <source>
        <dbReference type="Proteomes" id="UP000285084"/>
    </source>
</evidence>
<name>A0A420T7B0_FUSOX</name>
<evidence type="ECO:0000313" key="3">
    <source>
        <dbReference type="EMBL" id="RKK98712.1"/>
    </source>
</evidence>
<sequence length="40" mass="4691">MFRFSDPPHTPRAPFRTKSYPASHVFNSRNQDMGNYCSNE</sequence>
<evidence type="ECO:0000313" key="2">
    <source>
        <dbReference type="EMBL" id="RKK87653.1"/>
    </source>
</evidence>
<organism evidence="2 4">
    <name type="scientific">Fusarium oxysporum</name>
    <name type="common">Fusarium vascular wilt</name>
    <dbReference type="NCBI Taxonomy" id="5507"/>
    <lineage>
        <taxon>Eukaryota</taxon>
        <taxon>Fungi</taxon>
        <taxon>Dikarya</taxon>
        <taxon>Ascomycota</taxon>
        <taxon>Pezizomycotina</taxon>
        <taxon>Sordariomycetes</taxon>
        <taxon>Hypocreomycetidae</taxon>
        <taxon>Hypocreales</taxon>
        <taxon>Nectriaceae</taxon>
        <taxon>Fusarium</taxon>
        <taxon>Fusarium oxysporum species complex</taxon>
    </lineage>
</organism>
<dbReference type="Proteomes" id="UP000285084">
    <property type="component" value="Unassembled WGS sequence"/>
</dbReference>
<feature type="region of interest" description="Disordered" evidence="1">
    <location>
        <begin position="1"/>
        <end position="40"/>
    </location>
</feature>
<accession>A0A420T7B0</accession>
<dbReference type="Proteomes" id="UP000285860">
    <property type="component" value="Unassembled WGS sequence"/>
</dbReference>
<dbReference type="EMBL" id="MRCY01000100">
    <property type="protein sequence ID" value="RKK98712.1"/>
    <property type="molecule type" value="Genomic_DNA"/>
</dbReference>
<protein>
    <submittedName>
        <fullName evidence="2">Uncharacterized protein</fullName>
    </submittedName>
</protein>
<feature type="compositionally biased region" description="Polar residues" evidence="1">
    <location>
        <begin position="25"/>
        <end position="40"/>
    </location>
</feature>
<dbReference type="EMBL" id="MRCX01000002">
    <property type="protein sequence ID" value="RKK87653.1"/>
    <property type="molecule type" value="Genomic_DNA"/>
</dbReference>
<proteinExistence type="predicted"/>
<evidence type="ECO:0000256" key="1">
    <source>
        <dbReference type="SAM" id="MobiDB-lite"/>
    </source>
</evidence>
<reference evidence="4 5" key="1">
    <citation type="journal article" date="2018" name="Sci. Rep.">
        <title>Characterisation of pathogen-specific regions and novel effector candidates in Fusarium oxysporum f. sp. cepae.</title>
        <authorList>
            <person name="Armitage A.D."/>
            <person name="Taylor A."/>
            <person name="Sobczyk M.K."/>
            <person name="Baxter L."/>
            <person name="Greenfield B.P."/>
            <person name="Bates H.J."/>
            <person name="Wilson F."/>
            <person name="Jackson A.C."/>
            <person name="Ott S."/>
            <person name="Harrison R.J."/>
            <person name="Clarkson J.P."/>
        </authorList>
    </citation>
    <scope>NUCLEOTIDE SEQUENCE [LARGE SCALE GENOMIC DNA]</scope>
    <source>
        <strain evidence="2 4">Fo_A13</strain>
        <strain evidence="3 5">Fo_A28</strain>
    </source>
</reference>
<evidence type="ECO:0000313" key="5">
    <source>
        <dbReference type="Proteomes" id="UP000285860"/>
    </source>
</evidence>
<comment type="caution">
    <text evidence="2">The sequence shown here is derived from an EMBL/GenBank/DDBJ whole genome shotgun (WGS) entry which is preliminary data.</text>
</comment>
<gene>
    <name evidence="3" type="ORF">BFJ68_g13482</name>
    <name evidence="2" type="ORF">BFJ69_g405</name>
</gene>
<dbReference type="AlphaFoldDB" id="A0A420T7B0"/>